<keyword evidence="9" id="KW-1185">Reference proteome</keyword>
<evidence type="ECO:0000313" key="8">
    <source>
        <dbReference type="EMBL" id="QHL90602.1"/>
    </source>
</evidence>
<keyword evidence="3 6" id="KW-0812">Transmembrane</keyword>
<dbReference type="GO" id="GO:0016020">
    <property type="term" value="C:membrane"/>
    <property type="evidence" value="ECO:0007669"/>
    <property type="project" value="UniProtKB-SubCell"/>
</dbReference>
<name>A0A7Z2NW42_9SPHN</name>
<proteinExistence type="inferred from homology"/>
<dbReference type="KEGG" id="schy:GVO57_06875"/>
<evidence type="ECO:0000259" key="7">
    <source>
        <dbReference type="Pfam" id="PF00892"/>
    </source>
</evidence>
<evidence type="ECO:0000313" key="9">
    <source>
        <dbReference type="Proteomes" id="UP000464468"/>
    </source>
</evidence>
<dbReference type="InterPro" id="IPR050638">
    <property type="entry name" value="AA-Vitamin_Transporters"/>
</dbReference>
<feature type="transmembrane region" description="Helical" evidence="6">
    <location>
        <begin position="241"/>
        <end position="259"/>
    </location>
</feature>
<sequence>MHPSSTPASDFVAAPSTAPGAANHKPGLALAALITGNVALAFGPVFVRAADTMAGVGPVASGFWRLALAVPLLFLFAALDRRPGRRGETGAAPGLLAMIALGGLFFAADLAAWHLGILGTKLANATLLGNAASLFFPVYGFLVARRWPAPGQAAALLLAMAGGALLLGRSYELSPAYLVGDLLCLAAGLLYTFYLISIDRARAQMRPWPVLALSTLAGVAPLLLFAHLVGEPIWPGDWRPVLGLALASQVIGQGCLVYAMGHVRPLVVGLAFLSQPVVAALAGLVLYGERLALADWLGAAAIGIAMVLVRRG</sequence>
<evidence type="ECO:0000256" key="1">
    <source>
        <dbReference type="ARBA" id="ARBA00004141"/>
    </source>
</evidence>
<evidence type="ECO:0000256" key="5">
    <source>
        <dbReference type="ARBA" id="ARBA00023136"/>
    </source>
</evidence>
<feature type="transmembrane region" description="Helical" evidence="6">
    <location>
        <begin position="177"/>
        <end position="196"/>
    </location>
</feature>
<dbReference type="InterPro" id="IPR037185">
    <property type="entry name" value="EmrE-like"/>
</dbReference>
<dbReference type="AlphaFoldDB" id="A0A7Z2NW42"/>
<feature type="transmembrane region" description="Helical" evidence="6">
    <location>
        <begin position="91"/>
        <end position="116"/>
    </location>
</feature>
<feature type="transmembrane region" description="Helical" evidence="6">
    <location>
        <begin position="266"/>
        <end position="287"/>
    </location>
</feature>
<feature type="domain" description="EamA" evidence="7">
    <location>
        <begin position="179"/>
        <end position="309"/>
    </location>
</feature>
<feature type="transmembrane region" description="Helical" evidence="6">
    <location>
        <begin position="154"/>
        <end position="171"/>
    </location>
</feature>
<comment type="subcellular location">
    <subcellularLocation>
        <location evidence="1">Membrane</location>
        <topology evidence="1">Multi-pass membrane protein</topology>
    </subcellularLocation>
</comment>
<keyword evidence="4 6" id="KW-1133">Transmembrane helix</keyword>
<protein>
    <submittedName>
        <fullName evidence="8">EamA family transporter</fullName>
    </submittedName>
</protein>
<gene>
    <name evidence="8" type="ORF">GVO57_06875</name>
</gene>
<dbReference type="PANTHER" id="PTHR32322:SF2">
    <property type="entry name" value="EAMA DOMAIN-CONTAINING PROTEIN"/>
    <property type="match status" value="1"/>
</dbReference>
<dbReference type="InterPro" id="IPR000620">
    <property type="entry name" value="EamA_dom"/>
</dbReference>
<evidence type="ECO:0000256" key="6">
    <source>
        <dbReference type="SAM" id="Phobius"/>
    </source>
</evidence>
<dbReference type="EMBL" id="CP047895">
    <property type="protein sequence ID" value="QHL90602.1"/>
    <property type="molecule type" value="Genomic_DNA"/>
</dbReference>
<dbReference type="PANTHER" id="PTHR32322">
    <property type="entry name" value="INNER MEMBRANE TRANSPORTER"/>
    <property type="match status" value="1"/>
</dbReference>
<organism evidence="8 9">
    <name type="scientific">Sphingomonas changnyeongensis</name>
    <dbReference type="NCBI Taxonomy" id="2698679"/>
    <lineage>
        <taxon>Bacteria</taxon>
        <taxon>Pseudomonadati</taxon>
        <taxon>Pseudomonadota</taxon>
        <taxon>Alphaproteobacteria</taxon>
        <taxon>Sphingomonadales</taxon>
        <taxon>Sphingomonadaceae</taxon>
        <taxon>Sphingomonas</taxon>
    </lineage>
</organism>
<evidence type="ECO:0000256" key="2">
    <source>
        <dbReference type="ARBA" id="ARBA00007362"/>
    </source>
</evidence>
<dbReference type="SUPFAM" id="SSF103481">
    <property type="entry name" value="Multidrug resistance efflux transporter EmrE"/>
    <property type="match status" value="2"/>
</dbReference>
<evidence type="ECO:0000256" key="3">
    <source>
        <dbReference type="ARBA" id="ARBA00022692"/>
    </source>
</evidence>
<keyword evidence="5 6" id="KW-0472">Membrane</keyword>
<feature type="transmembrane region" description="Helical" evidence="6">
    <location>
        <begin position="122"/>
        <end position="142"/>
    </location>
</feature>
<feature type="transmembrane region" description="Helical" evidence="6">
    <location>
        <begin position="28"/>
        <end position="50"/>
    </location>
</feature>
<evidence type="ECO:0000256" key="4">
    <source>
        <dbReference type="ARBA" id="ARBA00022989"/>
    </source>
</evidence>
<accession>A0A7Z2NW42</accession>
<comment type="similarity">
    <text evidence="2">Belongs to the EamA transporter family.</text>
</comment>
<feature type="transmembrane region" description="Helical" evidence="6">
    <location>
        <begin position="208"/>
        <end position="229"/>
    </location>
</feature>
<dbReference type="RefSeq" id="WP_160592530.1">
    <property type="nucleotide sequence ID" value="NZ_CP047895.1"/>
</dbReference>
<feature type="transmembrane region" description="Helical" evidence="6">
    <location>
        <begin position="293"/>
        <end position="309"/>
    </location>
</feature>
<feature type="transmembrane region" description="Helical" evidence="6">
    <location>
        <begin position="62"/>
        <end position="79"/>
    </location>
</feature>
<dbReference type="Proteomes" id="UP000464468">
    <property type="component" value="Chromosome"/>
</dbReference>
<dbReference type="Pfam" id="PF00892">
    <property type="entry name" value="EamA"/>
    <property type="match status" value="1"/>
</dbReference>
<reference evidence="8 9" key="1">
    <citation type="submission" date="2020-01" db="EMBL/GenBank/DDBJ databases">
        <title>Sphingomonas sp. C33 whole genome sequece.</title>
        <authorList>
            <person name="Park C."/>
        </authorList>
    </citation>
    <scope>NUCLEOTIDE SEQUENCE [LARGE SCALE GENOMIC DNA]</scope>
    <source>
        <strain evidence="8 9">C33</strain>
    </source>
</reference>